<geneLocation type="mitochondrion" evidence="1"/>
<dbReference type="EMBL" id="LKAM01000001">
    <property type="protein sequence ID" value="KUM50487.1"/>
    <property type="molecule type" value="Genomic_DNA"/>
</dbReference>
<name>A0A101M418_PICGL</name>
<sequence>MDLQLCGLCLLAYMVSRAARFEPLRGLKAQQSPARALISHRLGAKTFGINLNKSK</sequence>
<reference evidence="1" key="1">
    <citation type="journal article" date="2015" name="Genome Biol. Evol.">
        <title>Organellar Genomes of White Spruce (Picea glauca): Assembly and Annotation.</title>
        <authorList>
            <person name="Jackman S.D."/>
            <person name="Warren R.L."/>
            <person name="Gibb E.A."/>
            <person name="Vandervalk B.P."/>
            <person name="Mohamadi H."/>
            <person name="Chu J."/>
            <person name="Raymond A."/>
            <person name="Pleasance S."/>
            <person name="Coope R."/>
            <person name="Wildung M.R."/>
            <person name="Ritland C.E."/>
            <person name="Bousquet J."/>
            <person name="Jones S.J."/>
            <person name="Bohlmann J."/>
            <person name="Birol I."/>
        </authorList>
    </citation>
    <scope>NUCLEOTIDE SEQUENCE [LARGE SCALE GENOMIC DNA]</scope>
    <source>
        <tissue evidence="1">Flushing bud</tissue>
    </source>
</reference>
<dbReference type="AlphaFoldDB" id="A0A101M418"/>
<proteinExistence type="predicted"/>
<gene>
    <name evidence="1" type="ORF">ABT39_MTgene330</name>
</gene>
<protein>
    <submittedName>
        <fullName evidence="1">Uncharacterized protein</fullName>
    </submittedName>
</protein>
<comment type="caution">
    <text evidence="1">The sequence shown here is derived from an EMBL/GenBank/DDBJ whole genome shotgun (WGS) entry which is preliminary data.</text>
</comment>
<organism evidence="1">
    <name type="scientific">Picea glauca</name>
    <name type="common">White spruce</name>
    <name type="synonym">Pinus glauca</name>
    <dbReference type="NCBI Taxonomy" id="3330"/>
    <lineage>
        <taxon>Eukaryota</taxon>
        <taxon>Viridiplantae</taxon>
        <taxon>Streptophyta</taxon>
        <taxon>Embryophyta</taxon>
        <taxon>Tracheophyta</taxon>
        <taxon>Spermatophyta</taxon>
        <taxon>Pinopsida</taxon>
        <taxon>Pinidae</taxon>
        <taxon>Conifers I</taxon>
        <taxon>Pinales</taxon>
        <taxon>Pinaceae</taxon>
        <taxon>Picea</taxon>
    </lineage>
</organism>
<keyword evidence="1" id="KW-0496">Mitochondrion</keyword>
<accession>A0A101M418</accession>
<evidence type="ECO:0000313" key="1">
    <source>
        <dbReference type="EMBL" id="KUM50487.1"/>
    </source>
</evidence>